<dbReference type="Pfam" id="PF22936">
    <property type="entry name" value="Pol_BBD"/>
    <property type="match status" value="1"/>
</dbReference>
<evidence type="ECO:0000313" key="5">
    <source>
        <dbReference type="Proteomes" id="UP001293254"/>
    </source>
</evidence>
<keyword evidence="1" id="KW-0863">Zinc-finger</keyword>
<feature type="region of interest" description="Disordered" evidence="2">
    <location>
        <begin position="104"/>
        <end position="129"/>
    </location>
</feature>
<feature type="domain" description="CCHC-type" evidence="3">
    <location>
        <begin position="96"/>
        <end position="111"/>
    </location>
</feature>
<dbReference type="PANTHER" id="PTHR47592:SF27">
    <property type="entry name" value="OS08G0421700 PROTEIN"/>
    <property type="match status" value="1"/>
</dbReference>
<dbReference type="InterPro" id="IPR036875">
    <property type="entry name" value="Znf_CCHC_sf"/>
</dbReference>
<protein>
    <submittedName>
        <fullName evidence="4">Retrovirus-related Pol polyprotein from transposon TNT 1-94</fullName>
    </submittedName>
</protein>
<dbReference type="PANTHER" id="PTHR47592">
    <property type="entry name" value="PBF68 PROTEIN"/>
    <property type="match status" value="1"/>
</dbReference>
<dbReference type="SUPFAM" id="SSF57756">
    <property type="entry name" value="Retrovirus zinc finger-like domains"/>
    <property type="match status" value="1"/>
</dbReference>
<evidence type="ECO:0000313" key="4">
    <source>
        <dbReference type="EMBL" id="KAK4428828.1"/>
    </source>
</evidence>
<accession>A0AAE1YEX4</accession>
<dbReference type="PROSITE" id="PS50158">
    <property type="entry name" value="ZF_CCHC"/>
    <property type="match status" value="1"/>
</dbReference>
<dbReference type="GO" id="GO:0008270">
    <property type="term" value="F:zinc ion binding"/>
    <property type="evidence" value="ECO:0007669"/>
    <property type="project" value="UniProtKB-KW"/>
</dbReference>
<dbReference type="SMART" id="SM00343">
    <property type="entry name" value="ZnF_C2HC"/>
    <property type="match status" value="1"/>
</dbReference>
<dbReference type="EMBL" id="JACGWO010000004">
    <property type="protein sequence ID" value="KAK4428828.1"/>
    <property type="molecule type" value="Genomic_DNA"/>
</dbReference>
<evidence type="ECO:0000259" key="3">
    <source>
        <dbReference type="PROSITE" id="PS50158"/>
    </source>
</evidence>
<evidence type="ECO:0000256" key="1">
    <source>
        <dbReference type="PROSITE-ProRule" id="PRU00047"/>
    </source>
</evidence>
<keyword evidence="5" id="KW-1185">Reference proteome</keyword>
<feature type="region of interest" description="Disordered" evidence="2">
    <location>
        <begin position="51"/>
        <end position="88"/>
    </location>
</feature>
<evidence type="ECO:0000256" key="2">
    <source>
        <dbReference type="SAM" id="MobiDB-lite"/>
    </source>
</evidence>
<gene>
    <name evidence="4" type="ORF">Salat_1182700</name>
</gene>
<sequence>MTIDDELQALLLLSSLPESLDTLVVTLTNSFPNEKLSMDIVCHSLLNEAARRKERNSPGDSQANVFDTRGRSENRGTNKTRAQSRGRSKSHSRLVCYYCGEPSHKKSECRSFKRDQKAEKVKPDQIEQKKEKEKTTTVVATKEDVFFDIGNYLNLTCDDGSWVVDTGVTIHVAPNKSFFSSYKARSFGTIKMGNEDMCQIVGQGDIILSSNVGCQLILKDVRHVPDMRLNLVSVGRLDDDGFESHYSNGKWKLTKGNLVVARRIKEGLLIRDVVFFEDRTIEDIKKPEKPKHKIVDPFDPPVTRNETREVDAGNDPTISSDDQAEEQNEQAEGENNPAPVESAEPQLRYSTRVRQPST</sequence>
<name>A0AAE1YEX4_9LAMI</name>
<feature type="compositionally biased region" description="Acidic residues" evidence="2">
    <location>
        <begin position="322"/>
        <end position="332"/>
    </location>
</feature>
<comment type="caution">
    <text evidence="4">The sequence shown here is derived from an EMBL/GenBank/DDBJ whole genome shotgun (WGS) entry which is preliminary data.</text>
</comment>
<feature type="region of interest" description="Disordered" evidence="2">
    <location>
        <begin position="288"/>
        <end position="358"/>
    </location>
</feature>
<dbReference type="AlphaFoldDB" id="A0AAE1YEX4"/>
<reference evidence="4" key="2">
    <citation type="journal article" date="2024" name="Plant">
        <title>Genomic evolution and insights into agronomic trait innovations of Sesamum species.</title>
        <authorList>
            <person name="Miao H."/>
            <person name="Wang L."/>
            <person name="Qu L."/>
            <person name="Liu H."/>
            <person name="Sun Y."/>
            <person name="Le M."/>
            <person name="Wang Q."/>
            <person name="Wei S."/>
            <person name="Zheng Y."/>
            <person name="Lin W."/>
            <person name="Duan Y."/>
            <person name="Cao H."/>
            <person name="Xiong S."/>
            <person name="Wang X."/>
            <person name="Wei L."/>
            <person name="Li C."/>
            <person name="Ma Q."/>
            <person name="Ju M."/>
            <person name="Zhao R."/>
            <person name="Li G."/>
            <person name="Mu C."/>
            <person name="Tian Q."/>
            <person name="Mei H."/>
            <person name="Zhang T."/>
            <person name="Gao T."/>
            <person name="Zhang H."/>
        </authorList>
    </citation>
    <scope>NUCLEOTIDE SEQUENCE</scope>
    <source>
        <strain evidence="4">3651</strain>
    </source>
</reference>
<reference evidence="4" key="1">
    <citation type="submission" date="2020-06" db="EMBL/GenBank/DDBJ databases">
        <authorList>
            <person name="Li T."/>
            <person name="Hu X."/>
            <person name="Zhang T."/>
            <person name="Song X."/>
            <person name="Zhang H."/>
            <person name="Dai N."/>
            <person name="Sheng W."/>
            <person name="Hou X."/>
            <person name="Wei L."/>
        </authorList>
    </citation>
    <scope>NUCLEOTIDE SEQUENCE</scope>
    <source>
        <strain evidence="4">3651</strain>
        <tissue evidence="4">Leaf</tissue>
    </source>
</reference>
<keyword evidence="1" id="KW-0479">Metal-binding</keyword>
<keyword evidence="1" id="KW-0862">Zinc</keyword>
<proteinExistence type="predicted"/>
<dbReference type="Proteomes" id="UP001293254">
    <property type="component" value="Unassembled WGS sequence"/>
</dbReference>
<dbReference type="InterPro" id="IPR001878">
    <property type="entry name" value="Znf_CCHC"/>
</dbReference>
<dbReference type="GO" id="GO:0003676">
    <property type="term" value="F:nucleic acid binding"/>
    <property type="evidence" value="ECO:0007669"/>
    <property type="project" value="InterPro"/>
</dbReference>
<feature type="compositionally biased region" description="Polar residues" evidence="2">
    <location>
        <begin position="348"/>
        <end position="358"/>
    </location>
</feature>
<dbReference type="InterPro" id="IPR054722">
    <property type="entry name" value="PolX-like_BBD"/>
</dbReference>
<organism evidence="4 5">
    <name type="scientific">Sesamum alatum</name>
    <dbReference type="NCBI Taxonomy" id="300844"/>
    <lineage>
        <taxon>Eukaryota</taxon>
        <taxon>Viridiplantae</taxon>
        <taxon>Streptophyta</taxon>
        <taxon>Embryophyta</taxon>
        <taxon>Tracheophyta</taxon>
        <taxon>Spermatophyta</taxon>
        <taxon>Magnoliopsida</taxon>
        <taxon>eudicotyledons</taxon>
        <taxon>Gunneridae</taxon>
        <taxon>Pentapetalae</taxon>
        <taxon>asterids</taxon>
        <taxon>lamiids</taxon>
        <taxon>Lamiales</taxon>
        <taxon>Pedaliaceae</taxon>
        <taxon>Sesamum</taxon>
    </lineage>
</organism>